<evidence type="ECO:0000256" key="4">
    <source>
        <dbReference type="ARBA" id="ARBA00022989"/>
    </source>
</evidence>
<keyword evidence="8" id="KW-1185">Reference proteome</keyword>
<feature type="transmembrane region" description="Helical" evidence="6">
    <location>
        <begin position="12"/>
        <end position="37"/>
    </location>
</feature>
<evidence type="ECO:0000256" key="2">
    <source>
        <dbReference type="ARBA" id="ARBA00022475"/>
    </source>
</evidence>
<feature type="transmembrane region" description="Helical" evidence="6">
    <location>
        <begin position="343"/>
        <end position="362"/>
    </location>
</feature>
<keyword evidence="2" id="KW-1003">Cell membrane</keyword>
<reference evidence="8" key="1">
    <citation type="journal article" date="2019" name="Int. J. Syst. Evol. Microbiol.">
        <title>Halobacteriovorax valvorus sp. nov., a novel prokaryotic predator isolated from coastal seawater of China.</title>
        <authorList>
            <person name="Chen M.-X."/>
        </authorList>
    </citation>
    <scope>NUCLEOTIDE SEQUENCE [LARGE SCALE GENOMIC DNA]</scope>
    <source>
        <strain evidence="8">BL9</strain>
    </source>
</reference>
<dbReference type="Proteomes" id="UP000443582">
    <property type="component" value="Unassembled WGS sequence"/>
</dbReference>
<gene>
    <name evidence="7" type="ORF">DAY19_04435</name>
</gene>
<evidence type="ECO:0000313" key="8">
    <source>
        <dbReference type="Proteomes" id="UP000443582"/>
    </source>
</evidence>
<dbReference type="PANTHER" id="PTHR33529">
    <property type="entry name" value="SLR0882 PROTEIN-RELATED"/>
    <property type="match status" value="1"/>
</dbReference>
<sequence length="368" mass="42591">MNVVRTLITREWLKFFASSALSLLLLISLGNLITGFLRETVTAQEVLLGYIIQLPSFLIKVIPISCLIASLFSINKLKSRNELVAIFAGGYSRQNYLKDILTTSIYVALFQFILSGYISPYINSRRANILENPDEKFRVFQKKGLSSSTIKSGKIWYKSPKYFFSFANFDRKTNTLNDVTIYHYNDNKQLTKIDTFKMLSYDSTTQRWWPNEGMSYDDLETPSFPKIDAHELPINLDESLEEFNKIEADISTLTFLRLYEYISQLNSNGINVNEYLVMFYMHISEGLICIIFALIAATSIFNPNRRNSSFGRSAAFIFVFTILYWLVQTYFLELGRNLKINPFLATFTVPALFILFIAIIFYKNRRLT</sequence>
<feature type="transmembrane region" description="Helical" evidence="6">
    <location>
        <begin position="96"/>
        <end position="118"/>
    </location>
</feature>
<evidence type="ECO:0000256" key="5">
    <source>
        <dbReference type="ARBA" id="ARBA00023136"/>
    </source>
</evidence>
<comment type="subcellular location">
    <subcellularLocation>
        <location evidence="1">Cell membrane</location>
        <topology evidence="1">Multi-pass membrane protein</topology>
    </subcellularLocation>
</comment>
<dbReference type="Pfam" id="PF03739">
    <property type="entry name" value="LptF_LptG"/>
    <property type="match status" value="1"/>
</dbReference>
<organism evidence="7 8">
    <name type="scientific">Halobacteriovorax vibrionivorans</name>
    <dbReference type="NCBI Taxonomy" id="2152716"/>
    <lineage>
        <taxon>Bacteria</taxon>
        <taxon>Pseudomonadati</taxon>
        <taxon>Bdellovibrionota</taxon>
        <taxon>Bacteriovoracia</taxon>
        <taxon>Bacteriovoracales</taxon>
        <taxon>Halobacteriovoraceae</taxon>
        <taxon>Halobacteriovorax</taxon>
    </lineage>
</organism>
<dbReference type="EMBL" id="QDKL01000001">
    <property type="protein sequence ID" value="RZF23024.1"/>
    <property type="molecule type" value="Genomic_DNA"/>
</dbReference>
<keyword evidence="5 6" id="KW-0472">Membrane</keyword>
<feature type="transmembrane region" description="Helical" evidence="6">
    <location>
        <begin position="313"/>
        <end position="331"/>
    </location>
</feature>
<accession>A0ABY0IJ73</accession>
<keyword evidence="4 6" id="KW-1133">Transmembrane helix</keyword>
<dbReference type="PANTHER" id="PTHR33529:SF6">
    <property type="entry name" value="YJGP_YJGQ FAMILY PERMEASE"/>
    <property type="match status" value="1"/>
</dbReference>
<evidence type="ECO:0000256" key="6">
    <source>
        <dbReference type="SAM" id="Phobius"/>
    </source>
</evidence>
<protein>
    <submittedName>
        <fullName evidence="7">YjgP/YjgQ family permease</fullName>
    </submittedName>
</protein>
<evidence type="ECO:0000256" key="1">
    <source>
        <dbReference type="ARBA" id="ARBA00004651"/>
    </source>
</evidence>
<evidence type="ECO:0000313" key="7">
    <source>
        <dbReference type="EMBL" id="RZF23024.1"/>
    </source>
</evidence>
<evidence type="ECO:0000256" key="3">
    <source>
        <dbReference type="ARBA" id="ARBA00022692"/>
    </source>
</evidence>
<proteinExistence type="predicted"/>
<name>A0ABY0IJ73_9BACT</name>
<feature type="transmembrane region" description="Helical" evidence="6">
    <location>
        <begin position="57"/>
        <end position="75"/>
    </location>
</feature>
<feature type="transmembrane region" description="Helical" evidence="6">
    <location>
        <begin position="275"/>
        <end position="301"/>
    </location>
</feature>
<dbReference type="InterPro" id="IPR005495">
    <property type="entry name" value="LptG/LptF_permease"/>
</dbReference>
<dbReference type="RefSeq" id="WP_114705966.1">
    <property type="nucleotide sequence ID" value="NZ_QDKL01000001.1"/>
</dbReference>
<keyword evidence="3 6" id="KW-0812">Transmembrane</keyword>
<comment type="caution">
    <text evidence="7">The sequence shown here is derived from an EMBL/GenBank/DDBJ whole genome shotgun (WGS) entry which is preliminary data.</text>
</comment>